<dbReference type="InterPro" id="IPR012127">
    <property type="entry name" value="Cyt_c_prime"/>
</dbReference>
<feature type="binding site" description="covalent" evidence="7">
    <location>
        <position position="144"/>
    </location>
    <ligand>
        <name>heme c</name>
        <dbReference type="ChEBI" id="CHEBI:61717"/>
    </ligand>
</feature>
<keyword evidence="3 6" id="KW-0479">Metal-binding</keyword>
<organism evidence="9 10">
    <name type="scientific">Jiella pacifica</name>
    <dbReference type="NCBI Taxonomy" id="2696469"/>
    <lineage>
        <taxon>Bacteria</taxon>
        <taxon>Pseudomonadati</taxon>
        <taxon>Pseudomonadota</taxon>
        <taxon>Alphaproteobacteria</taxon>
        <taxon>Hyphomicrobiales</taxon>
        <taxon>Aurantimonadaceae</taxon>
        <taxon>Jiella</taxon>
    </lineage>
</organism>
<dbReference type="AlphaFoldDB" id="A0A6N9SYK5"/>
<comment type="PTM">
    <text evidence="7">Binds 1 heme group per subunit.</text>
</comment>
<reference evidence="9 10" key="1">
    <citation type="submission" date="2020-01" db="EMBL/GenBank/DDBJ databases">
        <title>Jiella pacifica sp. nov.</title>
        <authorList>
            <person name="Xue Z."/>
            <person name="Zhu S."/>
            <person name="Chen J."/>
            <person name="Yang J."/>
        </authorList>
    </citation>
    <scope>NUCLEOTIDE SEQUENCE [LARGE SCALE GENOMIC DNA]</scope>
    <source>
        <strain evidence="9 10">40Bstr34</strain>
    </source>
</reference>
<evidence type="ECO:0000313" key="9">
    <source>
        <dbReference type="EMBL" id="NDW03901.1"/>
    </source>
</evidence>
<evidence type="ECO:0000256" key="8">
    <source>
        <dbReference type="SAM" id="SignalP"/>
    </source>
</evidence>
<proteinExistence type="predicted"/>
<accession>A0A6N9SYK5</accession>
<dbReference type="GO" id="GO:0009055">
    <property type="term" value="F:electron transfer activity"/>
    <property type="evidence" value="ECO:0007669"/>
    <property type="project" value="InterPro"/>
</dbReference>
<evidence type="ECO:0000256" key="3">
    <source>
        <dbReference type="ARBA" id="ARBA00022723"/>
    </source>
</evidence>
<dbReference type="PIRSF" id="PIRSF000027">
    <property type="entry name" value="Cytc_c_prime"/>
    <property type="match status" value="1"/>
</dbReference>
<evidence type="ECO:0000313" key="10">
    <source>
        <dbReference type="Proteomes" id="UP000469011"/>
    </source>
</evidence>
<dbReference type="SUPFAM" id="SSF47175">
    <property type="entry name" value="Cytochromes"/>
    <property type="match status" value="1"/>
</dbReference>
<dbReference type="PROSITE" id="PS51009">
    <property type="entry name" value="CYTCII"/>
    <property type="match status" value="1"/>
</dbReference>
<feature type="binding site" description="covalent" evidence="7">
    <location>
        <position position="141"/>
    </location>
    <ligand>
        <name>heme c</name>
        <dbReference type="ChEBI" id="CHEBI:61717"/>
    </ligand>
</feature>
<evidence type="ECO:0000256" key="6">
    <source>
        <dbReference type="PIRSR" id="PIRSR000027-1"/>
    </source>
</evidence>
<name>A0A6N9SYK5_9HYPH</name>
<keyword evidence="8" id="KW-0732">Signal</keyword>
<dbReference type="Proteomes" id="UP000469011">
    <property type="component" value="Unassembled WGS sequence"/>
</dbReference>
<sequence>MTNRRPFSLAVLALCGAAVLAVPALAQNLDAIEKRQQLMKDNGKAAKAAGAILKGEAEFSPDKATEIFTQMHEISVKFGDYFPEDSKTGGKTEAAPAIWEKPEAFKAALAKYQEDTQAAVDAAPQDVDTFKQAFGMVAQNCKGCHEDFRIDTDN</sequence>
<dbReference type="GO" id="GO:0005506">
    <property type="term" value="F:iron ion binding"/>
    <property type="evidence" value="ECO:0007669"/>
    <property type="project" value="InterPro"/>
</dbReference>
<keyword evidence="2 7" id="KW-0349">Heme</keyword>
<dbReference type="EMBL" id="JAAAMG010000003">
    <property type="protein sequence ID" value="NDW03901.1"/>
    <property type="molecule type" value="Genomic_DNA"/>
</dbReference>
<protein>
    <submittedName>
        <fullName evidence="9">Cytochrome c</fullName>
    </submittedName>
</protein>
<keyword evidence="1" id="KW-0813">Transport</keyword>
<keyword evidence="10" id="KW-1185">Reference proteome</keyword>
<feature type="binding site" description="axial binding residue" evidence="6">
    <location>
        <position position="145"/>
    </location>
    <ligand>
        <name>heme c</name>
        <dbReference type="ChEBI" id="CHEBI:61717"/>
    </ligand>
    <ligandPart>
        <name>Fe</name>
        <dbReference type="ChEBI" id="CHEBI:18248"/>
    </ligandPart>
</feature>
<keyword evidence="4" id="KW-0249">Electron transport</keyword>
<dbReference type="InterPro" id="IPR010980">
    <property type="entry name" value="Cyt_c/b562"/>
</dbReference>
<evidence type="ECO:0000256" key="2">
    <source>
        <dbReference type="ARBA" id="ARBA00022617"/>
    </source>
</evidence>
<dbReference type="RefSeq" id="WP_163461755.1">
    <property type="nucleotide sequence ID" value="NZ_JAAAMG010000003.1"/>
</dbReference>
<keyword evidence="5 6" id="KW-0408">Iron</keyword>
<feature type="signal peptide" evidence="8">
    <location>
        <begin position="1"/>
        <end position="26"/>
    </location>
</feature>
<feature type="chain" id="PRO_5026824661" evidence="8">
    <location>
        <begin position="27"/>
        <end position="154"/>
    </location>
</feature>
<comment type="caution">
    <text evidence="9">The sequence shown here is derived from an EMBL/GenBank/DDBJ whole genome shotgun (WGS) entry which is preliminary data.</text>
</comment>
<evidence type="ECO:0000256" key="1">
    <source>
        <dbReference type="ARBA" id="ARBA00022448"/>
    </source>
</evidence>
<dbReference type="GO" id="GO:0042597">
    <property type="term" value="C:periplasmic space"/>
    <property type="evidence" value="ECO:0007669"/>
    <property type="project" value="InterPro"/>
</dbReference>
<gene>
    <name evidence="9" type="ORF">GTK09_05610</name>
</gene>
<evidence type="ECO:0000256" key="5">
    <source>
        <dbReference type="ARBA" id="ARBA00023004"/>
    </source>
</evidence>
<dbReference type="Gene3D" id="1.20.120.10">
    <property type="entry name" value="Cytochrome c/b562"/>
    <property type="match status" value="1"/>
</dbReference>
<dbReference type="Pfam" id="PF01322">
    <property type="entry name" value="Cytochrom_C_2"/>
    <property type="match status" value="1"/>
</dbReference>
<dbReference type="InterPro" id="IPR002321">
    <property type="entry name" value="Cyt_c_II"/>
</dbReference>
<evidence type="ECO:0000256" key="7">
    <source>
        <dbReference type="PIRSR" id="PIRSR000027-2"/>
    </source>
</evidence>
<evidence type="ECO:0000256" key="4">
    <source>
        <dbReference type="ARBA" id="ARBA00022982"/>
    </source>
</evidence>
<dbReference type="GO" id="GO:0022900">
    <property type="term" value="P:electron transport chain"/>
    <property type="evidence" value="ECO:0007669"/>
    <property type="project" value="InterPro"/>
</dbReference>
<dbReference type="GO" id="GO:0020037">
    <property type="term" value="F:heme binding"/>
    <property type="evidence" value="ECO:0007669"/>
    <property type="project" value="InterPro"/>
</dbReference>